<evidence type="ECO:0000256" key="4">
    <source>
        <dbReference type="ARBA" id="ARBA00023163"/>
    </source>
</evidence>
<keyword evidence="2" id="KW-0805">Transcription regulation</keyword>
<accession>A0AB38CCT0</accession>
<dbReference type="InterPro" id="IPR000847">
    <property type="entry name" value="LysR_HTH_N"/>
</dbReference>
<comment type="caution">
    <text evidence="6">The sequence shown here is derived from an EMBL/GenBank/DDBJ whole genome shotgun (WGS) entry which is preliminary data.</text>
</comment>
<dbReference type="Pfam" id="PF03466">
    <property type="entry name" value="LysR_substrate"/>
    <property type="match status" value="1"/>
</dbReference>
<dbReference type="InterPro" id="IPR036388">
    <property type="entry name" value="WH-like_DNA-bd_sf"/>
</dbReference>
<dbReference type="RefSeq" id="WP_081368289.1">
    <property type="nucleotide sequence ID" value="NZ_FPKH01000005.1"/>
</dbReference>
<dbReference type="EMBL" id="FPKH01000005">
    <property type="protein sequence ID" value="SFY04793.1"/>
    <property type="molecule type" value="Genomic_DNA"/>
</dbReference>
<dbReference type="PANTHER" id="PTHR30537:SF5">
    <property type="entry name" value="HTH-TYPE TRANSCRIPTIONAL ACTIVATOR TTDR-RELATED"/>
    <property type="match status" value="1"/>
</dbReference>
<dbReference type="FunFam" id="1.10.10.10:FF:000001">
    <property type="entry name" value="LysR family transcriptional regulator"/>
    <property type="match status" value="1"/>
</dbReference>
<dbReference type="SUPFAM" id="SSF46785">
    <property type="entry name" value="Winged helix' DNA-binding domain"/>
    <property type="match status" value="1"/>
</dbReference>
<dbReference type="InterPro" id="IPR005119">
    <property type="entry name" value="LysR_subst-bd"/>
</dbReference>
<dbReference type="PANTHER" id="PTHR30537">
    <property type="entry name" value="HTH-TYPE TRANSCRIPTIONAL REGULATOR"/>
    <property type="match status" value="1"/>
</dbReference>
<dbReference type="CDD" id="cd08471">
    <property type="entry name" value="PBP2_CrgA_like_2"/>
    <property type="match status" value="1"/>
</dbReference>
<dbReference type="GO" id="GO:0043565">
    <property type="term" value="F:sequence-specific DNA binding"/>
    <property type="evidence" value="ECO:0007669"/>
    <property type="project" value="TreeGrafter"/>
</dbReference>
<evidence type="ECO:0000256" key="2">
    <source>
        <dbReference type="ARBA" id="ARBA00023015"/>
    </source>
</evidence>
<dbReference type="Gene3D" id="1.10.10.10">
    <property type="entry name" value="Winged helix-like DNA-binding domain superfamily/Winged helix DNA-binding domain"/>
    <property type="match status" value="1"/>
</dbReference>
<dbReference type="Proteomes" id="UP000182489">
    <property type="component" value="Unassembled WGS sequence"/>
</dbReference>
<proteinExistence type="inferred from homology"/>
<dbReference type="InterPro" id="IPR036390">
    <property type="entry name" value="WH_DNA-bd_sf"/>
</dbReference>
<gene>
    <name evidence="6" type="ORF">SAMN03097694_4305</name>
</gene>
<organism evidence="6 7">
    <name type="scientific">Janthinobacterium lividum</name>
    <dbReference type="NCBI Taxonomy" id="29581"/>
    <lineage>
        <taxon>Bacteria</taxon>
        <taxon>Pseudomonadati</taxon>
        <taxon>Pseudomonadota</taxon>
        <taxon>Betaproteobacteria</taxon>
        <taxon>Burkholderiales</taxon>
        <taxon>Oxalobacteraceae</taxon>
        <taxon>Janthinobacterium</taxon>
    </lineage>
</organism>
<reference evidence="6 7" key="1">
    <citation type="submission" date="2016-11" db="EMBL/GenBank/DDBJ databases">
        <authorList>
            <person name="Varghese N."/>
            <person name="Submissions S."/>
        </authorList>
    </citation>
    <scope>NUCLEOTIDE SEQUENCE [LARGE SCALE GENOMIC DNA]</scope>
    <source>
        <strain evidence="6 7">NFR18</strain>
    </source>
</reference>
<evidence type="ECO:0000256" key="1">
    <source>
        <dbReference type="ARBA" id="ARBA00009437"/>
    </source>
</evidence>
<sequence length="320" mass="34225">MDRLESMTILLAVVDAGSLSAAARHLGMPLANVSRKVAALEAHLNTRLLHRTTRQLSLTEAGHSYVAACRRILEEIGEAERIATGEYAVPKGELTITAPVMFGRLHIVPVVAAFLARYPDIEIKLVLTDRVLHLMDEQVDVAVRIGDLPDSSFVATRVGTVRRVVCASPGYLAAHGTPTAPGDLAAHACISFEVLESRRAWVFGTGKAAQSVPVHSRLAVNTVDAAIAAATLDAGVIRVLSYQVMDALRGDRLRIVLAPFEAAPLPVSLLHKGQAPLPLKLRAFLDFVTPLLRAAALDVSPARVGVPHTRRPAAPSNSRD</sequence>
<comment type="similarity">
    <text evidence="1">Belongs to the LysR transcriptional regulatory family.</text>
</comment>
<evidence type="ECO:0000313" key="6">
    <source>
        <dbReference type="EMBL" id="SFY04793.1"/>
    </source>
</evidence>
<dbReference type="GO" id="GO:0003700">
    <property type="term" value="F:DNA-binding transcription factor activity"/>
    <property type="evidence" value="ECO:0007669"/>
    <property type="project" value="InterPro"/>
</dbReference>
<protein>
    <submittedName>
        <fullName evidence="6">DNA-binding transcriptional regulator, LysR family</fullName>
    </submittedName>
</protein>
<dbReference type="InterPro" id="IPR058163">
    <property type="entry name" value="LysR-type_TF_proteobact-type"/>
</dbReference>
<dbReference type="Gene3D" id="3.40.190.290">
    <property type="match status" value="1"/>
</dbReference>
<dbReference type="Pfam" id="PF00126">
    <property type="entry name" value="HTH_1"/>
    <property type="match status" value="1"/>
</dbReference>
<evidence type="ECO:0000256" key="3">
    <source>
        <dbReference type="ARBA" id="ARBA00023125"/>
    </source>
</evidence>
<keyword evidence="4" id="KW-0804">Transcription</keyword>
<evidence type="ECO:0000313" key="7">
    <source>
        <dbReference type="Proteomes" id="UP000182489"/>
    </source>
</evidence>
<keyword evidence="3 6" id="KW-0238">DNA-binding</keyword>
<dbReference type="SUPFAM" id="SSF53850">
    <property type="entry name" value="Periplasmic binding protein-like II"/>
    <property type="match status" value="1"/>
</dbReference>
<dbReference type="GO" id="GO:0006351">
    <property type="term" value="P:DNA-templated transcription"/>
    <property type="evidence" value="ECO:0007669"/>
    <property type="project" value="TreeGrafter"/>
</dbReference>
<name>A0AB38CCT0_9BURK</name>
<evidence type="ECO:0000259" key="5">
    <source>
        <dbReference type="PROSITE" id="PS50931"/>
    </source>
</evidence>
<feature type="domain" description="HTH lysR-type" evidence="5">
    <location>
        <begin position="1"/>
        <end position="59"/>
    </location>
</feature>
<dbReference type="AlphaFoldDB" id="A0AB38CCT0"/>
<dbReference type="PROSITE" id="PS50931">
    <property type="entry name" value="HTH_LYSR"/>
    <property type="match status" value="1"/>
</dbReference>